<name>A0A1H7VUY7_OLID1</name>
<evidence type="ECO:0000256" key="10">
    <source>
        <dbReference type="ARBA" id="ARBA00023049"/>
    </source>
</evidence>
<protein>
    <recommendedName>
        <fullName evidence="16">TraB family protein</fullName>
    </recommendedName>
</protein>
<keyword evidence="12" id="KW-0325">Glycoprotein</keyword>
<evidence type="ECO:0008006" key="16">
    <source>
        <dbReference type="Google" id="ProtNLM"/>
    </source>
</evidence>
<keyword evidence="8" id="KW-0378">Hydrolase</keyword>
<dbReference type="AlphaFoldDB" id="A0A1H7VUY7"/>
<keyword evidence="4" id="KW-0645">Protease</keyword>
<dbReference type="PANTHER" id="PTHR31120:SF6">
    <property type="entry name" value="METALLOPROTEASE TIKI HOMOLOG"/>
    <property type="match status" value="1"/>
</dbReference>
<dbReference type="EMBL" id="FOAF01000007">
    <property type="protein sequence ID" value="SEM12635.1"/>
    <property type="molecule type" value="Genomic_DNA"/>
</dbReference>
<organism evidence="14 15">
    <name type="scientific">Olivibacter domesticus</name>
    <name type="common">Pseudosphingobacterium domesticum</name>
    <dbReference type="NCBI Taxonomy" id="407022"/>
    <lineage>
        <taxon>Bacteria</taxon>
        <taxon>Pseudomonadati</taxon>
        <taxon>Bacteroidota</taxon>
        <taxon>Sphingobacteriia</taxon>
        <taxon>Sphingobacteriales</taxon>
        <taxon>Sphingobacteriaceae</taxon>
        <taxon>Olivibacter</taxon>
    </lineage>
</organism>
<evidence type="ECO:0000256" key="12">
    <source>
        <dbReference type="ARBA" id="ARBA00023180"/>
    </source>
</evidence>
<comment type="subcellular location">
    <subcellularLocation>
        <location evidence="3">Membrane</location>
        <topology evidence="3">Single-pass type I membrane protein</topology>
    </subcellularLocation>
</comment>
<evidence type="ECO:0000256" key="1">
    <source>
        <dbReference type="ARBA" id="ARBA00001936"/>
    </source>
</evidence>
<dbReference type="GO" id="GO:0016020">
    <property type="term" value="C:membrane"/>
    <property type="evidence" value="ECO:0007669"/>
    <property type="project" value="UniProtKB-SubCell"/>
</dbReference>
<evidence type="ECO:0000256" key="2">
    <source>
        <dbReference type="ARBA" id="ARBA00001941"/>
    </source>
</evidence>
<evidence type="ECO:0000313" key="14">
    <source>
        <dbReference type="EMBL" id="SEM12635.1"/>
    </source>
</evidence>
<comment type="cofactor">
    <cofactor evidence="1">
        <name>Mn(2+)</name>
        <dbReference type="ChEBI" id="CHEBI:29035"/>
    </cofactor>
</comment>
<feature type="chain" id="PRO_5011685849" description="TraB family protein" evidence="13">
    <location>
        <begin position="22"/>
        <end position="294"/>
    </location>
</feature>
<dbReference type="Proteomes" id="UP000199421">
    <property type="component" value="Unassembled WGS sequence"/>
</dbReference>
<keyword evidence="7 13" id="KW-0732">Signal</keyword>
<evidence type="ECO:0000256" key="5">
    <source>
        <dbReference type="ARBA" id="ARBA00022692"/>
    </source>
</evidence>
<keyword evidence="9" id="KW-1133">Transmembrane helix</keyword>
<dbReference type="OrthoDB" id="9798714at2"/>
<dbReference type="InterPro" id="IPR002816">
    <property type="entry name" value="TraB/PrgY/GumN_fam"/>
</dbReference>
<dbReference type="Pfam" id="PF01963">
    <property type="entry name" value="TraB_PrgY_gumN"/>
    <property type="match status" value="1"/>
</dbReference>
<accession>A0A1H7VUY7</accession>
<dbReference type="GO" id="GO:0046872">
    <property type="term" value="F:metal ion binding"/>
    <property type="evidence" value="ECO:0007669"/>
    <property type="project" value="UniProtKB-KW"/>
</dbReference>
<evidence type="ECO:0000256" key="8">
    <source>
        <dbReference type="ARBA" id="ARBA00022801"/>
    </source>
</evidence>
<evidence type="ECO:0000256" key="6">
    <source>
        <dbReference type="ARBA" id="ARBA00022723"/>
    </source>
</evidence>
<sequence length="294" mass="33763">MTKLIQLTFFLLFCLQTPLKAQIPTEKAILWEVSGKDLPKSSYLFGTFHLLCPDDLQVSSTIKEKFDSSKQLYLEIDFSDPNIGMKMMQMMQMRNDSTFHDLYDSLTYAQINDTLEKHTHMGLDMFNKIKPFGLYSVVMMSALGCQPASWELTLVKMAKEKGWKMNGLETLESQAAIFDTVPYLLQAEQLKEMAFNMDSTKQEINKLIKLYKEQDINTMHEKITSDPLTENYLDIMLYNRNANWISTIIKQAQTTSTFFAFGAGHLGGEKGVINLLRRRGYTVRPINPLDDKSN</sequence>
<dbReference type="PANTHER" id="PTHR31120">
    <property type="entry name" value="METALLOPROTEASE TIKI"/>
    <property type="match status" value="1"/>
</dbReference>
<proteinExistence type="predicted"/>
<dbReference type="GO" id="GO:0004222">
    <property type="term" value="F:metalloendopeptidase activity"/>
    <property type="evidence" value="ECO:0007669"/>
    <property type="project" value="TreeGrafter"/>
</dbReference>
<gene>
    <name evidence="14" type="ORF">SAMN05661044_04347</name>
</gene>
<keyword evidence="6" id="KW-0479">Metal-binding</keyword>
<dbReference type="GO" id="GO:0006508">
    <property type="term" value="P:proteolysis"/>
    <property type="evidence" value="ECO:0007669"/>
    <property type="project" value="UniProtKB-KW"/>
</dbReference>
<evidence type="ECO:0000256" key="7">
    <source>
        <dbReference type="ARBA" id="ARBA00022729"/>
    </source>
</evidence>
<dbReference type="RefSeq" id="WP_093328841.1">
    <property type="nucleotide sequence ID" value="NZ_FOAF01000007.1"/>
</dbReference>
<feature type="signal peptide" evidence="13">
    <location>
        <begin position="1"/>
        <end position="21"/>
    </location>
</feature>
<dbReference type="GO" id="GO:0030178">
    <property type="term" value="P:negative regulation of Wnt signaling pathway"/>
    <property type="evidence" value="ECO:0007669"/>
    <property type="project" value="InterPro"/>
</dbReference>
<dbReference type="InterPro" id="IPR040230">
    <property type="entry name" value="TIKI1/2-like"/>
</dbReference>
<evidence type="ECO:0000256" key="11">
    <source>
        <dbReference type="ARBA" id="ARBA00023136"/>
    </source>
</evidence>
<keyword evidence="11" id="KW-0472">Membrane</keyword>
<keyword evidence="15" id="KW-1185">Reference proteome</keyword>
<dbReference type="CDD" id="cd14789">
    <property type="entry name" value="Tiki"/>
    <property type="match status" value="1"/>
</dbReference>
<evidence type="ECO:0000256" key="13">
    <source>
        <dbReference type="SAM" id="SignalP"/>
    </source>
</evidence>
<reference evidence="15" key="1">
    <citation type="submission" date="2016-10" db="EMBL/GenBank/DDBJ databases">
        <authorList>
            <person name="Varghese N."/>
            <person name="Submissions S."/>
        </authorList>
    </citation>
    <scope>NUCLEOTIDE SEQUENCE [LARGE SCALE GENOMIC DNA]</scope>
    <source>
        <strain evidence="15">DSM 18733</strain>
    </source>
</reference>
<evidence type="ECO:0000313" key="15">
    <source>
        <dbReference type="Proteomes" id="UP000199421"/>
    </source>
</evidence>
<evidence type="ECO:0000256" key="3">
    <source>
        <dbReference type="ARBA" id="ARBA00004479"/>
    </source>
</evidence>
<keyword evidence="10" id="KW-0482">Metalloprotease</keyword>
<comment type="cofactor">
    <cofactor evidence="2">
        <name>Co(2+)</name>
        <dbReference type="ChEBI" id="CHEBI:48828"/>
    </cofactor>
</comment>
<keyword evidence="5" id="KW-0812">Transmembrane</keyword>
<evidence type="ECO:0000256" key="4">
    <source>
        <dbReference type="ARBA" id="ARBA00022670"/>
    </source>
</evidence>
<evidence type="ECO:0000256" key="9">
    <source>
        <dbReference type="ARBA" id="ARBA00022989"/>
    </source>
</evidence>
<dbReference type="STRING" id="407022.SAMN05661044_04347"/>